<accession>A0A2I1IKC8</accession>
<organism evidence="2 3">
    <name type="scientific">Winkia neuii</name>
    <dbReference type="NCBI Taxonomy" id="33007"/>
    <lineage>
        <taxon>Bacteria</taxon>
        <taxon>Bacillati</taxon>
        <taxon>Actinomycetota</taxon>
        <taxon>Actinomycetes</taxon>
        <taxon>Actinomycetales</taxon>
        <taxon>Actinomycetaceae</taxon>
        <taxon>Winkia</taxon>
    </lineage>
</organism>
<protein>
    <submittedName>
        <fullName evidence="2">Uncharacterized protein</fullName>
    </submittedName>
</protein>
<dbReference type="GO" id="GO:0016787">
    <property type="term" value="F:hydrolase activity"/>
    <property type="evidence" value="ECO:0007669"/>
    <property type="project" value="UniProtKB-KW"/>
</dbReference>
<reference evidence="2 3" key="1">
    <citation type="submission" date="2017-12" db="EMBL/GenBank/DDBJ databases">
        <title>Phylogenetic diversity of female urinary microbiome.</title>
        <authorList>
            <person name="Thomas-White K."/>
            <person name="Wolfe A.J."/>
        </authorList>
    </citation>
    <scope>NUCLEOTIDE SEQUENCE [LARGE SCALE GENOMIC DNA]</scope>
    <source>
        <strain evidence="2 3">UMB0402</strain>
    </source>
</reference>
<dbReference type="PANTHER" id="PTHR47320:SF1">
    <property type="entry name" value="BIFUNCTIONAL URIDYLYLTRANSFERASE_URIDYLYL-REMOVING ENZYME"/>
    <property type="match status" value="1"/>
</dbReference>
<dbReference type="EMBL" id="PKKO01000006">
    <property type="protein sequence ID" value="PKY71542.1"/>
    <property type="molecule type" value="Genomic_DNA"/>
</dbReference>
<proteinExistence type="predicted"/>
<dbReference type="GO" id="GO:0008773">
    <property type="term" value="F:[protein-PII] uridylyltransferase activity"/>
    <property type="evidence" value="ECO:0007669"/>
    <property type="project" value="InterPro"/>
</dbReference>
<dbReference type="PANTHER" id="PTHR47320">
    <property type="entry name" value="BIFUNCTIONAL URIDYLYLTRANSFERASE/URIDYLYL-REMOVING ENZYME"/>
    <property type="match status" value="1"/>
</dbReference>
<name>A0A2I1IKC8_9ACTO</name>
<dbReference type="InterPro" id="IPR010043">
    <property type="entry name" value="UTase/UR"/>
</dbReference>
<dbReference type="Proteomes" id="UP000235122">
    <property type="component" value="Unassembled WGS sequence"/>
</dbReference>
<keyword evidence="1" id="KW-0378">Hydrolase</keyword>
<keyword evidence="3" id="KW-1185">Reference proteome</keyword>
<dbReference type="AlphaFoldDB" id="A0A2I1IKC8"/>
<evidence type="ECO:0000313" key="3">
    <source>
        <dbReference type="Proteomes" id="UP000235122"/>
    </source>
</evidence>
<gene>
    <name evidence="2" type="ORF">CYJ19_09995</name>
</gene>
<dbReference type="STRING" id="33007.HMPREF3198_01825"/>
<evidence type="ECO:0000256" key="1">
    <source>
        <dbReference type="ARBA" id="ARBA00022801"/>
    </source>
</evidence>
<comment type="caution">
    <text evidence="2">The sequence shown here is derived from an EMBL/GenBank/DDBJ whole genome shotgun (WGS) entry which is preliminary data.</text>
</comment>
<sequence length="539" mass="58023">MPPRGLLADAYSPSFGITYRGELVAQRQKQIASLVGPQATFAVGFLGDLGRANAGPAAPLELAVAGEGSQAGAELLRAKLGAKVSVLTKQTLAGEDLLHSLALLDLRYAGGKVGLIEAIKKEYLNIWRLKANAFIPRLAEEAIARWAKEGELAHLSEPDLERPRGGIADLRLLGFIESSWTAAANRSGLDRAGNLLLDVRDAVEYVSGDHILRIDIEDAVSKHLGTTPYQLRHALAASALAIENATSRTLERAEDVAKGPRKVIPRVVRGIRKAPSLQIVDKSVAIHSGQIVASSKRALNDPHAILRLARAGGQKQMFLGAWTVTAMQNAQLPTSWDETGLQLLLDFLTSPGFRQIFGQLDRVSIPSKVFPLWEKLRFRPRKGQRLTDDYFQIELTYFACGLAERRIKSVMPARPLAPHPAGGVVALSALLSGFSAADIDHICASLNIDADWEDDILEAAEKKSLLLDASSGSEISAEVISQTNSKIGGSKHMLSLLALLSEANLLATGAKPDRFSALADLVYMVDEAQVLSGQDPTSR</sequence>
<evidence type="ECO:0000313" key="2">
    <source>
        <dbReference type="EMBL" id="PKY71542.1"/>
    </source>
</evidence>